<name>A0AAE2UVE1_AGRVI</name>
<gene>
    <name evidence="1" type="ORF">IEI95_015815</name>
</gene>
<dbReference type="RefSeq" id="WP_194416708.1">
    <property type="nucleotide sequence ID" value="NZ_JACXXJ020000005.1"/>
</dbReference>
<reference evidence="1" key="1">
    <citation type="submission" date="2020-11" db="EMBL/GenBank/DDBJ databases">
        <title>Agrobacterium vitis strain K377 genome.</title>
        <authorList>
            <person name="Xi H."/>
        </authorList>
    </citation>
    <scope>NUCLEOTIDE SEQUENCE</scope>
    <source>
        <strain evidence="1">K377</strain>
    </source>
</reference>
<dbReference type="AlphaFoldDB" id="A0AAE2UVE1"/>
<sequence length="86" mass="9395">MTPLASNPAVTDPNATLTPAQREALLAIRFYRFNVHARRHWRVGNIPVTEATIKALINHGLVLERGNKNPLTLTTAGELAADKLKG</sequence>
<dbReference type="EMBL" id="JACXXJ020000005">
    <property type="protein sequence ID" value="MBF2715685.1"/>
    <property type="molecule type" value="Genomic_DNA"/>
</dbReference>
<comment type="caution">
    <text evidence="1">The sequence shown here is derived from an EMBL/GenBank/DDBJ whole genome shotgun (WGS) entry which is preliminary data.</text>
</comment>
<evidence type="ECO:0000313" key="1">
    <source>
        <dbReference type="EMBL" id="MBF2715685.1"/>
    </source>
</evidence>
<organism evidence="1 2">
    <name type="scientific">Agrobacterium vitis</name>
    <name type="common">Rhizobium vitis</name>
    <dbReference type="NCBI Taxonomy" id="373"/>
    <lineage>
        <taxon>Bacteria</taxon>
        <taxon>Pseudomonadati</taxon>
        <taxon>Pseudomonadota</taxon>
        <taxon>Alphaproteobacteria</taxon>
        <taxon>Hyphomicrobiales</taxon>
        <taxon>Rhizobiaceae</taxon>
        <taxon>Rhizobium/Agrobacterium group</taxon>
        <taxon>Agrobacterium</taxon>
    </lineage>
</organism>
<evidence type="ECO:0000313" key="2">
    <source>
        <dbReference type="Proteomes" id="UP000655037"/>
    </source>
</evidence>
<accession>A0AAE2UVE1</accession>
<dbReference type="Proteomes" id="UP000655037">
    <property type="component" value="Unassembled WGS sequence"/>
</dbReference>
<protein>
    <submittedName>
        <fullName evidence="1">Uncharacterized protein</fullName>
    </submittedName>
</protein>
<proteinExistence type="predicted"/>